<name>A0A8S5LWZ8_9CAUD</name>
<sequence>MKTDINDLKEIANELVMKSKKLDLIRPSSEAFNDFPVTEEVDKGQKDAYKKIN</sequence>
<proteinExistence type="predicted"/>
<organism evidence="1">
    <name type="scientific">Siphoviridae sp. ctRiO19</name>
    <dbReference type="NCBI Taxonomy" id="2826337"/>
    <lineage>
        <taxon>Viruses</taxon>
        <taxon>Duplodnaviria</taxon>
        <taxon>Heunggongvirae</taxon>
        <taxon>Uroviricota</taxon>
        <taxon>Caudoviricetes</taxon>
    </lineage>
</organism>
<accession>A0A8S5LWZ8</accession>
<protein>
    <submittedName>
        <fullName evidence="1">Uncharacterized protein</fullName>
    </submittedName>
</protein>
<dbReference type="EMBL" id="BK014760">
    <property type="protein sequence ID" value="DAD74442.1"/>
    <property type="molecule type" value="Genomic_DNA"/>
</dbReference>
<evidence type="ECO:0000313" key="1">
    <source>
        <dbReference type="EMBL" id="DAD74442.1"/>
    </source>
</evidence>
<reference evidence="1" key="1">
    <citation type="journal article" date="2021" name="Proc. Natl. Acad. Sci. U.S.A.">
        <title>A Catalog of Tens of Thousands of Viruses from Human Metagenomes Reveals Hidden Associations with Chronic Diseases.</title>
        <authorList>
            <person name="Tisza M.J."/>
            <person name="Buck C.B."/>
        </authorList>
    </citation>
    <scope>NUCLEOTIDE SEQUENCE</scope>
    <source>
        <strain evidence="1">CtRiO19</strain>
    </source>
</reference>